<comment type="subunit">
    <text evidence="4 8">Dimer of large and small chains.</text>
</comment>
<dbReference type="SUPFAM" id="SSF55021">
    <property type="entry name" value="ACT-like"/>
    <property type="match status" value="1"/>
</dbReference>
<accession>A0ABN0UFZ2</accession>
<dbReference type="CDD" id="cd04878">
    <property type="entry name" value="ACT_AHAS"/>
    <property type="match status" value="1"/>
</dbReference>
<evidence type="ECO:0000256" key="3">
    <source>
        <dbReference type="ARBA" id="ARBA00006341"/>
    </source>
</evidence>
<dbReference type="InterPro" id="IPR045865">
    <property type="entry name" value="ACT-like_dom_sf"/>
</dbReference>
<dbReference type="EMBL" id="BAAAFO010000002">
    <property type="protein sequence ID" value="GAA0249290.1"/>
    <property type="molecule type" value="Genomic_DNA"/>
</dbReference>
<dbReference type="Gene3D" id="3.30.70.260">
    <property type="match status" value="1"/>
</dbReference>
<comment type="function">
    <text evidence="8">Catalyzes the conversion of 2 pyruvate molecules into acetolactate in the first common step of the biosynthetic pathway of the branched-amino acids such as leucine, isoleucine, and valine.</text>
</comment>
<dbReference type="Pfam" id="PF22629">
    <property type="entry name" value="ACT_AHAS_ss"/>
    <property type="match status" value="1"/>
</dbReference>
<keyword evidence="11" id="KW-1185">Reference proteome</keyword>
<comment type="pathway">
    <text evidence="1 8">Amino-acid biosynthesis; L-isoleucine biosynthesis; L-isoleucine from 2-oxobutanoate: step 1/4.</text>
</comment>
<evidence type="ECO:0000256" key="7">
    <source>
        <dbReference type="ARBA" id="ARBA00048670"/>
    </source>
</evidence>
<sequence>MNPAMQQHTLTIMLQNETGALVRVAGLFASRSYNIDSLNVAATADPAISKLVLSIRGDDQAVVQIVRQTRKLIDVLEVSHQATVA</sequence>
<dbReference type="PANTHER" id="PTHR30239:SF0">
    <property type="entry name" value="ACETOLACTATE SYNTHASE SMALL SUBUNIT 1, CHLOROPLASTIC"/>
    <property type="match status" value="1"/>
</dbReference>
<evidence type="ECO:0000256" key="1">
    <source>
        <dbReference type="ARBA" id="ARBA00004974"/>
    </source>
</evidence>
<comment type="similarity">
    <text evidence="3 8">Belongs to the acetolactate synthase small subunit family.</text>
</comment>
<reference evidence="10 11" key="1">
    <citation type="journal article" date="2019" name="Int. J. Syst. Evol. Microbiol.">
        <title>The Global Catalogue of Microorganisms (GCM) 10K type strain sequencing project: providing services to taxonomists for standard genome sequencing and annotation.</title>
        <authorList>
            <consortium name="The Broad Institute Genomics Platform"/>
            <consortium name="The Broad Institute Genome Sequencing Center for Infectious Disease"/>
            <person name="Wu L."/>
            <person name="Ma J."/>
        </authorList>
    </citation>
    <scope>NUCLEOTIDE SEQUENCE [LARGE SCALE GENOMIC DNA]</scope>
    <source>
        <strain evidence="10 11">JCM 16242</strain>
    </source>
</reference>
<evidence type="ECO:0000313" key="10">
    <source>
        <dbReference type="EMBL" id="GAA0249290.1"/>
    </source>
</evidence>
<evidence type="ECO:0000256" key="6">
    <source>
        <dbReference type="ARBA" id="ARBA00023304"/>
    </source>
</evidence>
<evidence type="ECO:0000256" key="2">
    <source>
        <dbReference type="ARBA" id="ARBA00005025"/>
    </source>
</evidence>
<feature type="domain" description="ACT" evidence="9">
    <location>
        <begin position="9"/>
        <end position="85"/>
    </location>
</feature>
<dbReference type="PANTHER" id="PTHR30239">
    <property type="entry name" value="ACETOLACTATE SYNTHASE SMALL SUBUNIT"/>
    <property type="match status" value="1"/>
</dbReference>
<comment type="pathway">
    <text evidence="2 8">Amino-acid biosynthesis; L-valine biosynthesis; L-valine from pyruvate: step 1/4.</text>
</comment>
<dbReference type="PROSITE" id="PS51671">
    <property type="entry name" value="ACT"/>
    <property type="match status" value="1"/>
</dbReference>
<dbReference type="InterPro" id="IPR004789">
    <property type="entry name" value="Acetalactate_synth_ssu"/>
</dbReference>
<dbReference type="InterPro" id="IPR054480">
    <property type="entry name" value="AHAS_small-like_ACT"/>
</dbReference>
<keyword evidence="8" id="KW-0808">Transferase</keyword>
<evidence type="ECO:0000256" key="4">
    <source>
        <dbReference type="ARBA" id="ARBA00011744"/>
    </source>
</evidence>
<protein>
    <recommendedName>
        <fullName evidence="8">Acetolactate synthase small subunit</fullName>
        <shortName evidence="8">AHAS</shortName>
        <shortName evidence="8">ALS</shortName>
        <ecNumber evidence="8">2.2.1.6</ecNumber>
    </recommendedName>
    <alternativeName>
        <fullName evidence="8">Acetohydroxy-acid synthase small subunit</fullName>
    </alternativeName>
</protein>
<organism evidence="10 11">
    <name type="scientific">Rhodanobacter caeni</name>
    <dbReference type="NCBI Taxonomy" id="657654"/>
    <lineage>
        <taxon>Bacteria</taxon>
        <taxon>Pseudomonadati</taxon>
        <taxon>Pseudomonadota</taxon>
        <taxon>Gammaproteobacteria</taxon>
        <taxon>Lysobacterales</taxon>
        <taxon>Rhodanobacteraceae</taxon>
        <taxon>Rhodanobacter</taxon>
    </lineage>
</organism>
<dbReference type="EC" id="2.2.1.6" evidence="8"/>
<evidence type="ECO:0000313" key="11">
    <source>
        <dbReference type="Proteomes" id="UP001500657"/>
    </source>
</evidence>
<dbReference type="NCBIfam" id="TIGR00119">
    <property type="entry name" value="acolac_sm"/>
    <property type="match status" value="1"/>
</dbReference>
<evidence type="ECO:0000256" key="5">
    <source>
        <dbReference type="ARBA" id="ARBA00022605"/>
    </source>
</evidence>
<comment type="caution">
    <text evidence="10">The sequence shown here is derived from an EMBL/GenBank/DDBJ whole genome shotgun (WGS) entry which is preliminary data.</text>
</comment>
<dbReference type="InterPro" id="IPR039557">
    <property type="entry name" value="AHAS_ACT"/>
</dbReference>
<gene>
    <name evidence="10" type="ORF">GCM10009126_13440</name>
</gene>
<name>A0ABN0UFZ2_9GAMM</name>
<keyword evidence="6 8" id="KW-0100">Branched-chain amino acid biosynthesis</keyword>
<evidence type="ECO:0000259" key="9">
    <source>
        <dbReference type="PROSITE" id="PS51671"/>
    </source>
</evidence>
<dbReference type="Proteomes" id="UP001500657">
    <property type="component" value="Unassembled WGS sequence"/>
</dbReference>
<comment type="catalytic activity">
    <reaction evidence="7 8">
        <text>2 pyruvate + H(+) = (2S)-2-acetolactate + CO2</text>
        <dbReference type="Rhea" id="RHEA:25249"/>
        <dbReference type="ChEBI" id="CHEBI:15361"/>
        <dbReference type="ChEBI" id="CHEBI:15378"/>
        <dbReference type="ChEBI" id="CHEBI:16526"/>
        <dbReference type="ChEBI" id="CHEBI:58476"/>
        <dbReference type="EC" id="2.2.1.6"/>
    </reaction>
</comment>
<proteinExistence type="inferred from homology"/>
<keyword evidence="5 8" id="KW-0028">Amino-acid biosynthesis</keyword>
<evidence type="ECO:0000256" key="8">
    <source>
        <dbReference type="RuleBase" id="RU368092"/>
    </source>
</evidence>
<dbReference type="InterPro" id="IPR002912">
    <property type="entry name" value="ACT_dom"/>
</dbReference>